<feature type="transmembrane region" description="Helical" evidence="7">
    <location>
        <begin position="163"/>
        <end position="183"/>
    </location>
</feature>
<dbReference type="PANTHER" id="PTHR32322">
    <property type="entry name" value="INNER MEMBRANE TRANSPORTER"/>
    <property type="match status" value="1"/>
</dbReference>
<feature type="transmembrane region" description="Helical" evidence="7">
    <location>
        <begin position="195"/>
        <end position="219"/>
    </location>
</feature>
<keyword evidence="5 7" id="KW-0472">Membrane</keyword>
<feature type="transmembrane region" description="Helical" evidence="7">
    <location>
        <begin position="76"/>
        <end position="99"/>
    </location>
</feature>
<organism evidence="9 10">
    <name type="scientific">Gordonia aquimaris</name>
    <dbReference type="NCBI Taxonomy" id="2984863"/>
    <lineage>
        <taxon>Bacteria</taxon>
        <taxon>Bacillati</taxon>
        <taxon>Actinomycetota</taxon>
        <taxon>Actinomycetes</taxon>
        <taxon>Mycobacteriales</taxon>
        <taxon>Gordoniaceae</taxon>
        <taxon>Gordonia</taxon>
    </lineage>
</organism>
<comment type="caution">
    <text evidence="9">The sequence shown here is derived from an EMBL/GenBank/DDBJ whole genome shotgun (WGS) entry which is preliminary data.</text>
</comment>
<comment type="subcellular location">
    <subcellularLocation>
        <location evidence="1">Membrane</location>
        <topology evidence="1">Multi-pass membrane protein</topology>
    </subcellularLocation>
</comment>
<reference evidence="9" key="1">
    <citation type="submission" date="2022-10" db="EMBL/GenBank/DDBJ databases">
        <title>WGS of marine actinomycetes from Thailand.</title>
        <authorList>
            <person name="Thawai C."/>
        </authorList>
    </citation>
    <scope>NUCLEOTIDE SEQUENCE</scope>
    <source>
        <strain evidence="9">SW21</strain>
    </source>
</reference>
<evidence type="ECO:0000256" key="5">
    <source>
        <dbReference type="ARBA" id="ARBA00023136"/>
    </source>
</evidence>
<protein>
    <submittedName>
        <fullName evidence="9">DMT family transporter</fullName>
    </submittedName>
</protein>
<feature type="transmembrane region" description="Helical" evidence="7">
    <location>
        <begin position="225"/>
        <end position="247"/>
    </location>
</feature>
<dbReference type="GO" id="GO:0016020">
    <property type="term" value="C:membrane"/>
    <property type="evidence" value="ECO:0007669"/>
    <property type="project" value="UniProtKB-SubCell"/>
</dbReference>
<dbReference type="SUPFAM" id="SSF103481">
    <property type="entry name" value="Multidrug resistance efflux transporter EmrE"/>
    <property type="match status" value="2"/>
</dbReference>
<name>A0A9X3I4N7_9ACTN</name>
<proteinExistence type="inferred from homology"/>
<dbReference type="InterPro" id="IPR050638">
    <property type="entry name" value="AA-Vitamin_Transporters"/>
</dbReference>
<feature type="transmembrane region" description="Helical" evidence="7">
    <location>
        <begin position="12"/>
        <end position="32"/>
    </location>
</feature>
<feature type="transmembrane region" description="Helical" evidence="7">
    <location>
        <begin position="105"/>
        <end position="124"/>
    </location>
</feature>
<dbReference type="InterPro" id="IPR000620">
    <property type="entry name" value="EamA_dom"/>
</dbReference>
<evidence type="ECO:0000256" key="6">
    <source>
        <dbReference type="SAM" id="MobiDB-lite"/>
    </source>
</evidence>
<sequence>MMTSPIGKAASWVTPALSVLFVLCWSSGFIGAKLGAADALMTTVLAWRFVVVSVFLVLVGALVRRVAAPPRRAARVYGHQVVIGALSLFGYAATVFWAIGLGVSTGTTALIDGVQPLVVAALAGPVLGTAATGRQWWGLLVGAAGVVIVTGTDAASAATDAPWWAYLVPLIGMGCLVAATFLERRIDSPMSVWEAFTVHCVTSAALFAALAIATGAVVPPMALDFWLAIGWLVVFSTLGGFGMYWVLVRRVGVTSTNTLMFLMPPVTAVWGAAMYSEPLTWTTILGLSMALGATWVVNRGGRCGGERSDAEPSDKAAPYDAAASNASMSSADSRPRVDTS</sequence>
<evidence type="ECO:0000256" key="3">
    <source>
        <dbReference type="ARBA" id="ARBA00022692"/>
    </source>
</evidence>
<feature type="transmembrane region" description="Helical" evidence="7">
    <location>
        <begin position="259"/>
        <end position="275"/>
    </location>
</feature>
<evidence type="ECO:0000256" key="2">
    <source>
        <dbReference type="ARBA" id="ARBA00007362"/>
    </source>
</evidence>
<accession>A0A9X3I4N7</accession>
<evidence type="ECO:0000313" key="9">
    <source>
        <dbReference type="EMBL" id="MCX2964902.1"/>
    </source>
</evidence>
<evidence type="ECO:0000256" key="1">
    <source>
        <dbReference type="ARBA" id="ARBA00004141"/>
    </source>
</evidence>
<dbReference type="EMBL" id="JAPKFM010000011">
    <property type="protein sequence ID" value="MCX2964902.1"/>
    <property type="molecule type" value="Genomic_DNA"/>
</dbReference>
<feature type="region of interest" description="Disordered" evidence="6">
    <location>
        <begin position="303"/>
        <end position="340"/>
    </location>
</feature>
<feature type="compositionally biased region" description="Low complexity" evidence="6">
    <location>
        <begin position="315"/>
        <end position="332"/>
    </location>
</feature>
<keyword evidence="4 7" id="KW-1133">Transmembrane helix</keyword>
<evidence type="ECO:0000313" key="10">
    <source>
        <dbReference type="Proteomes" id="UP001143347"/>
    </source>
</evidence>
<evidence type="ECO:0000256" key="4">
    <source>
        <dbReference type="ARBA" id="ARBA00022989"/>
    </source>
</evidence>
<feature type="domain" description="EamA" evidence="8">
    <location>
        <begin position="164"/>
        <end position="298"/>
    </location>
</feature>
<keyword evidence="3 7" id="KW-0812">Transmembrane</keyword>
<feature type="domain" description="EamA" evidence="8">
    <location>
        <begin position="17"/>
        <end position="150"/>
    </location>
</feature>
<keyword evidence="10" id="KW-1185">Reference proteome</keyword>
<feature type="transmembrane region" description="Helical" evidence="7">
    <location>
        <begin position="44"/>
        <end position="64"/>
    </location>
</feature>
<gene>
    <name evidence="9" type="ORF">OSB52_12460</name>
</gene>
<dbReference type="Pfam" id="PF00892">
    <property type="entry name" value="EamA"/>
    <property type="match status" value="2"/>
</dbReference>
<evidence type="ECO:0000256" key="7">
    <source>
        <dbReference type="SAM" id="Phobius"/>
    </source>
</evidence>
<evidence type="ECO:0000259" key="8">
    <source>
        <dbReference type="Pfam" id="PF00892"/>
    </source>
</evidence>
<dbReference type="RefSeq" id="WP_266061958.1">
    <property type="nucleotide sequence ID" value="NZ_JAPKFM010000011.1"/>
</dbReference>
<dbReference type="AlphaFoldDB" id="A0A9X3I4N7"/>
<feature type="transmembrane region" description="Helical" evidence="7">
    <location>
        <begin position="136"/>
        <end position="157"/>
    </location>
</feature>
<feature type="compositionally biased region" description="Basic and acidic residues" evidence="6">
    <location>
        <begin position="304"/>
        <end position="314"/>
    </location>
</feature>
<dbReference type="Proteomes" id="UP001143347">
    <property type="component" value="Unassembled WGS sequence"/>
</dbReference>
<dbReference type="InterPro" id="IPR037185">
    <property type="entry name" value="EmrE-like"/>
</dbReference>
<dbReference type="PANTHER" id="PTHR32322:SF2">
    <property type="entry name" value="EAMA DOMAIN-CONTAINING PROTEIN"/>
    <property type="match status" value="1"/>
</dbReference>
<feature type="transmembrane region" description="Helical" evidence="7">
    <location>
        <begin position="281"/>
        <end position="298"/>
    </location>
</feature>
<comment type="similarity">
    <text evidence="2">Belongs to the EamA transporter family.</text>
</comment>